<reference evidence="2 3" key="1">
    <citation type="submission" date="2018-11" db="EMBL/GenBank/DDBJ databases">
        <authorList>
            <consortium name="Pathogen Informatics"/>
        </authorList>
    </citation>
    <scope>NUCLEOTIDE SEQUENCE [LARGE SCALE GENOMIC DNA]</scope>
</reference>
<feature type="compositionally biased region" description="Basic and acidic residues" evidence="1">
    <location>
        <begin position="15"/>
        <end position="28"/>
    </location>
</feature>
<evidence type="ECO:0000313" key="2">
    <source>
        <dbReference type="EMBL" id="VDM67277.1"/>
    </source>
</evidence>
<evidence type="ECO:0000256" key="1">
    <source>
        <dbReference type="SAM" id="MobiDB-lite"/>
    </source>
</evidence>
<accession>A0A3P7ISD1</accession>
<evidence type="ECO:0000313" key="3">
    <source>
        <dbReference type="Proteomes" id="UP000270094"/>
    </source>
</evidence>
<keyword evidence="3" id="KW-1185">Reference proteome</keyword>
<feature type="compositionally biased region" description="Basic and acidic residues" evidence="1">
    <location>
        <begin position="134"/>
        <end position="148"/>
    </location>
</feature>
<sequence length="228" mass="25245">MKTRRFDPTEGNAPHSEEPMKPEKREETSATDVTSEPGNDYEKTTKQMDSKMVEVPTSSTSLMKTTEAAITTTLAMTTILEKSRESSTIEKTSRTASQKVTTTRIIQEHTTPPAIYQETIKSTAAQENAATGTTKKETGRRTTTEKEARRTQITQKEVKITTLPPIITTSFYSTITTNTAFIPIPSQVPKTESVVERRTTRGHESKTIKHSTPDSNSTEEQEATKGEG</sequence>
<feature type="region of interest" description="Disordered" evidence="1">
    <location>
        <begin position="125"/>
        <end position="148"/>
    </location>
</feature>
<dbReference type="Proteomes" id="UP000270094">
    <property type="component" value="Unassembled WGS sequence"/>
</dbReference>
<proteinExistence type="predicted"/>
<dbReference type="AlphaFoldDB" id="A0A3P7ISD1"/>
<gene>
    <name evidence="2" type="ORF">SVUK_LOCUS2275</name>
</gene>
<feature type="compositionally biased region" description="Basic and acidic residues" evidence="1">
    <location>
        <begin position="40"/>
        <end position="52"/>
    </location>
</feature>
<feature type="region of interest" description="Disordered" evidence="1">
    <location>
        <begin position="188"/>
        <end position="228"/>
    </location>
</feature>
<protein>
    <submittedName>
        <fullName evidence="2">Uncharacterized protein</fullName>
    </submittedName>
</protein>
<feature type="compositionally biased region" description="Basic and acidic residues" evidence="1">
    <location>
        <begin position="193"/>
        <end position="207"/>
    </location>
</feature>
<organism evidence="2 3">
    <name type="scientific">Strongylus vulgaris</name>
    <name type="common">Blood worm</name>
    <dbReference type="NCBI Taxonomy" id="40348"/>
    <lineage>
        <taxon>Eukaryota</taxon>
        <taxon>Metazoa</taxon>
        <taxon>Ecdysozoa</taxon>
        <taxon>Nematoda</taxon>
        <taxon>Chromadorea</taxon>
        <taxon>Rhabditida</taxon>
        <taxon>Rhabditina</taxon>
        <taxon>Rhabditomorpha</taxon>
        <taxon>Strongyloidea</taxon>
        <taxon>Strongylidae</taxon>
        <taxon>Strongylus</taxon>
    </lineage>
</organism>
<name>A0A3P7ISD1_STRVU</name>
<feature type="region of interest" description="Disordered" evidence="1">
    <location>
        <begin position="1"/>
        <end position="60"/>
    </location>
</feature>
<dbReference type="EMBL" id="UYYB01005051">
    <property type="protein sequence ID" value="VDM67277.1"/>
    <property type="molecule type" value="Genomic_DNA"/>
</dbReference>